<feature type="region of interest" description="Disordered" evidence="5">
    <location>
        <begin position="318"/>
        <end position="338"/>
    </location>
</feature>
<feature type="modified residue" description="4-aspartylphosphate" evidence="4">
    <location>
        <position position="391"/>
    </location>
</feature>
<dbReference type="SMART" id="SM00387">
    <property type="entry name" value="HATPase_c"/>
    <property type="match status" value="1"/>
</dbReference>
<dbReference type="PRINTS" id="PR00344">
    <property type="entry name" value="BCTRLSENSOR"/>
</dbReference>
<keyword evidence="6" id="KW-1133">Transmembrane helix</keyword>
<dbReference type="SUPFAM" id="SSF52172">
    <property type="entry name" value="CheY-like"/>
    <property type="match status" value="1"/>
</dbReference>
<dbReference type="PANTHER" id="PTHR45339">
    <property type="entry name" value="HYBRID SIGNAL TRANSDUCTION HISTIDINE KINASE J"/>
    <property type="match status" value="1"/>
</dbReference>
<feature type="domain" description="Response regulatory" evidence="8">
    <location>
        <begin position="342"/>
        <end position="458"/>
    </location>
</feature>
<evidence type="ECO:0000313" key="10">
    <source>
        <dbReference type="Proteomes" id="UP000672097"/>
    </source>
</evidence>
<dbReference type="Gene3D" id="3.30.565.10">
    <property type="entry name" value="Histidine kinase-like ATPase, C-terminal domain"/>
    <property type="match status" value="1"/>
</dbReference>
<dbReference type="Gene3D" id="1.10.287.130">
    <property type="match status" value="1"/>
</dbReference>
<keyword evidence="6" id="KW-0472">Membrane</keyword>
<reference evidence="9 10" key="1">
    <citation type="submission" date="2021-04" db="EMBL/GenBank/DDBJ databases">
        <title>The genome sequence of type strain Ideonella paludis KCTC 32238.</title>
        <authorList>
            <person name="Liu Y."/>
        </authorList>
    </citation>
    <scope>NUCLEOTIDE SEQUENCE [LARGE SCALE GENOMIC DNA]</scope>
    <source>
        <strain evidence="9 10">KCTC 32238</strain>
    </source>
</reference>
<dbReference type="SUPFAM" id="SSF55874">
    <property type="entry name" value="ATPase domain of HSP90 chaperone/DNA topoisomerase II/histidine kinase"/>
    <property type="match status" value="1"/>
</dbReference>
<keyword evidence="6" id="KW-0812">Transmembrane</keyword>
<dbReference type="RefSeq" id="WP_210809289.1">
    <property type="nucleotide sequence ID" value="NZ_JAGQDG010000004.1"/>
</dbReference>
<dbReference type="InterPro" id="IPR004358">
    <property type="entry name" value="Sig_transdc_His_kin-like_C"/>
</dbReference>
<dbReference type="InterPro" id="IPR001789">
    <property type="entry name" value="Sig_transdc_resp-reg_receiver"/>
</dbReference>
<keyword evidence="10" id="KW-1185">Reference proteome</keyword>
<feature type="transmembrane region" description="Helical" evidence="6">
    <location>
        <begin position="46"/>
        <end position="67"/>
    </location>
</feature>
<dbReference type="EC" id="2.7.13.3" evidence="2"/>
<accession>A0ABS5DXU4</accession>
<dbReference type="CDD" id="cd16922">
    <property type="entry name" value="HATPase_EvgS-ArcB-TorS-like"/>
    <property type="match status" value="1"/>
</dbReference>
<comment type="catalytic activity">
    <reaction evidence="1">
        <text>ATP + protein L-histidine = ADP + protein N-phospho-L-histidine.</text>
        <dbReference type="EC" id="2.7.13.3"/>
    </reaction>
</comment>
<evidence type="ECO:0000259" key="7">
    <source>
        <dbReference type="PROSITE" id="PS50109"/>
    </source>
</evidence>
<dbReference type="InterPro" id="IPR036097">
    <property type="entry name" value="HisK_dim/P_sf"/>
</dbReference>
<dbReference type="Gene3D" id="3.40.50.2300">
    <property type="match status" value="1"/>
</dbReference>
<dbReference type="CDD" id="cd00082">
    <property type="entry name" value="HisKA"/>
    <property type="match status" value="1"/>
</dbReference>
<keyword evidence="3 4" id="KW-0597">Phosphoprotein</keyword>
<dbReference type="InterPro" id="IPR003661">
    <property type="entry name" value="HisK_dim/P_dom"/>
</dbReference>
<evidence type="ECO:0000313" key="9">
    <source>
        <dbReference type="EMBL" id="MBQ0935975.1"/>
    </source>
</evidence>
<name>A0ABS5DXU4_9BURK</name>
<dbReference type="Pfam" id="PF00512">
    <property type="entry name" value="HisKA"/>
    <property type="match status" value="1"/>
</dbReference>
<comment type="caution">
    <text evidence="9">The sequence shown here is derived from an EMBL/GenBank/DDBJ whole genome shotgun (WGS) entry which is preliminary data.</text>
</comment>
<sequence>MLDRTFDQLKRWSGLRVFLAILAFSTLGSQVLVSAMSWFFHGEWRLDYAITGLVTASVVSVIVALVVSRLIQMLQRAEAQARAANASKSTFLANMSHEIRTPLNAITGMAHLIRRSSVNPEQDQRLDKLEAAGRHLLGIVEAVLDHSKIEAGEFQLDEAEVRIESLVGNVLSMVHERAQAKRLTLRTELAPLPERLRGDPMRLQQALLNYVANAVKFTESGEVVLRVVVLSESTDSIHLRFEVQDQGMGIDAVTLAELFQPFKQADTAITRQFGGTGLGLTITRRIAQMMGGEAGADSEPGQGSTFWFTAHLLKGPVQSAPPVAPRPEPAEDTLQREHAGQRVLVVEDEPVNREITAYILQGAGLVVEMAEDGHAGLQCLAEASFDLVLMDVQMPQLDGLEATRRLRLQPHLATLPVIAITANAFAEDRAACLAAGMNDFISKPVNPEALLCTVLRWLPPREGDGPQD</sequence>
<evidence type="ECO:0000256" key="2">
    <source>
        <dbReference type="ARBA" id="ARBA00012438"/>
    </source>
</evidence>
<evidence type="ECO:0000256" key="3">
    <source>
        <dbReference type="ARBA" id="ARBA00022553"/>
    </source>
</evidence>
<dbReference type="SMART" id="SM00448">
    <property type="entry name" value="REC"/>
    <property type="match status" value="1"/>
</dbReference>
<dbReference type="InterPro" id="IPR005467">
    <property type="entry name" value="His_kinase_dom"/>
</dbReference>
<dbReference type="InterPro" id="IPR003594">
    <property type="entry name" value="HATPase_dom"/>
</dbReference>
<protein>
    <recommendedName>
        <fullName evidence="2">histidine kinase</fullName>
        <ecNumber evidence="2">2.7.13.3</ecNumber>
    </recommendedName>
</protein>
<evidence type="ECO:0000256" key="6">
    <source>
        <dbReference type="SAM" id="Phobius"/>
    </source>
</evidence>
<dbReference type="CDD" id="cd17546">
    <property type="entry name" value="REC_hyHK_CKI1_RcsC-like"/>
    <property type="match status" value="1"/>
</dbReference>
<evidence type="ECO:0000256" key="1">
    <source>
        <dbReference type="ARBA" id="ARBA00000085"/>
    </source>
</evidence>
<dbReference type="PROSITE" id="PS50109">
    <property type="entry name" value="HIS_KIN"/>
    <property type="match status" value="1"/>
</dbReference>
<evidence type="ECO:0000259" key="8">
    <source>
        <dbReference type="PROSITE" id="PS50110"/>
    </source>
</evidence>
<dbReference type="Pfam" id="PF00072">
    <property type="entry name" value="Response_reg"/>
    <property type="match status" value="1"/>
</dbReference>
<feature type="domain" description="Histidine kinase" evidence="7">
    <location>
        <begin position="94"/>
        <end position="314"/>
    </location>
</feature>
<dbReference type="EMBL" id="JAGQDG010000004">
    <property type="protein sequence ID" value="MBQ0935975.1"/>
    <property type="molecule type" value="Genomic_DNA"/>
</dbReference>
<dbReference type="InterPro" id="IPR036890">
    <property type="entry name" value="HATPase_C_sf"/>
</dbReference>
<evidence type="ECO:0000256" key="5">
    <source>
        <dbReference type="SAM" id="MobiDB-lite"/>
    </source>
</evidence>
<dbReference type="Proteomes" id="UP000672097">
    <property type="component" value="Unassembled WGS sequence"/>
</dbReference>
<dbReference type="SMART" id="SM00388">
    <property type="entry name" value="HisKA"/>
    <property type="match status" value="1"/>
</dbReference>
<evidence type="ECO:0000256" key="4">
    <source>
        <dbReference type="PROSITE-ProRule" id="PRU00169"/>
    </source>
</evidence>
<gene>
    <name evidence="9" type="ORF">KAK11_11615</name>
</gene>
<dbReference type="Pfam" id="PF02518">
    <property type="entry name" value="HATPase_c"/>
    <property type="match status" value="1"/>
</dbReference>
<dbReference type="InterPro" id="IPR011006">
    <property type="entry name" value="CheY-like_superfamily"/>
</dbReference>
<proteinExistence type="predicted"/>
<dbReference type="PROSITE" id="PS50110">
    <property type="entry name" value="RESPONSE_REGULATORY"/>
    <property type="match status" value="1"/>
</dbReference>
<organism evidence="9 10">
    <name type="scientific">Ideonella paludis</name>
    <dbReference type="NCBI Taxonomy" id="1233411"/>
    <lineage>
        <taxon>Bacteria</taxon>
        <taxon>Pseudomonadati</taxon>
        <taxon>Pseudomonadota</taxon>
        <taxon>Betaproteobacteria</taxon>
        <taxon>Burkholderiales</taxon>
        <taxon>Sphaerotilaceae</taxon>
        <taxon>Ideonella</taxon>
    </lineage>
</organism>
<dbReference type="SUPFAM" id="SSF47384">
    <property type="entry name" value="Homodimeric domain of signal transducing histidine kinase"/>
    <property type="match status" value="1"/>
</dbReference>
<feature type="transmembrane region" description="Helical" evidence="6">
    <location>
        <begin position="17"/>
        <end position="40"/>
    </location>
</feature>
<dbReference type="PANTHER" id="PTHR45339:SF5">
    <property type="entry name" value="HISTIDINE KINASE"/>
    <property type="match status" value="1"/>
</dbReference>